<evidence type="ECO:0000256" key="1">
    <source>
        <dbReference type="SAM" id="MobiDB-lite"/>
    </source>
</evidence>
<name>A0AAD2H9R4_9AGAR</name>
<keyword evidence="3" id="KW-1185">Reference proteome</keyword>
<feature type="non-terminal residue" evidence="2">
    <location>
        <position position="110"/>
    </location>
</feature>
<dbReference type="AlphaFoldDB" id="A0AAD2H9R4"/>
<reference evidence="2" key="1">
    <citation type="submission" date="2023-11" db="EMBL/GenBank/DDBJ databases">
        <authorList>
            <person name="De Vega J J."/>
            <person name="De Vega J J."/>
        </authorList>
    </citation>
    <scope>NUCLEOTIDE SEQUENCE</scope>
</reference>
<evidence type="ECO:0000313" key="3">
    <source>
        <dbReference type="Proteomes" id="UP001295794"/>
    </source>
</evidence>
<evidence type="ECO:0000313" key="2">
    <source>
        <dbReference type="EMBL" id="CAK5271597.1"/>
    </source>
</evidence>
<comment type="caution">
    <text evidence="2">The sequence shown here is derived from an EMBL/GenBank/DDBJ whole genome shotgun (WGS) entry which is preliminary data.</text>
</comment>
<gene>
    <name evidence="2" type="ORF">MYCIT1_LOCUS16768</name>
</gene>
<accession>A0AAD2H9R4</accession>
<protein>
    <submittedName>
        <fullName evidence="2">Uncharacterized protein</fullName>
    </submittedName>
</protein>
<dbReference type="Proteomes" id="UP001295794">
    <property type="component" value="Unassembled WGS sequence"/>
</dbReference>
<dbReference type="EMBL" id="CAVNYO010000174">
    <property type="protein sequence ID" value="CAK5271597.1"/>
    <property type="molecule type" value="Genomic_DNA"/>
</dbReference>
<organism evidence="2 3">
    <name type="scientific">Mycena citricolor</name>
    <dbReference type="NCBI Taxonomy" id="2018698"/>
    <lineage>
        <taxon>Eukaryota</taxon>
        <taxon>Fungi</taxon>
        <taxon>Dikarya</taxon>
        <taxon>Basidiomycota</taxon>
        <taxon>Agaricomycotina</taxon>
        <taxon>Agaricomycetes</taxon>
        <taxon>Agaricomycetidae</taxon>
        <taxon>Agaricales</taxon>
        <taxon>Marasmiineae</taxon>
        <taxon>Mycenaceae</taxon>
        <taxon>Mycena</taxon>
    </lineage>
</organism>
<feature type="region of interest" description="Disordered" evidence="1">
    <location>
        <begin position="90"/>
        <end position="110"/>
    </location>
</feature>
<sequence>TIQFALTTGPDLPGARIQSNSFGCGDSSPARERPLLLYLTTHGNGDTHLPAPRHRPLRRFATLDSTQVFYPPFATPTDQSCASICLFWSPSSSLPSPAPPPARRSPANAR</sequence>
<proteinExistence type="predicted"/>